<feature type="region of interest" description="Disordered" evidence="8">
    <location>
        <begin position="111"/>
        <end position="140"/>
    </location>
</feature>
<keyword evidence="5 7" id="KW-0720">Serine protease</keyword>
<dbReference type="OrthoDB" id="9766361at2"/>
<protein>
    <recommendedName>
        <fullName evidence="7">Serine protease</fullName>
        <ecNumber evidence="7">3.4.21.-</ecNumber>
    </recommendedName>
</protein>
<evidence type="ECO:0000313" key="10">
    <source>
        <dbReference type="Proteomes" id="UP000255317"/>
    </source>
</evidence>
<comment type="similarity">
    <text evidence="1 7">Belongs to the peptidase S1B family.</text>
</comment>
<keyword evidence="2 7" id="KW-0645">Protease</keyword>
<proteinExistence type="inferred from homology"/>
<dbReference type="InterPro" id="IPR008256">
    <property type="entry name" value="Peptidase_S1B"/>
</dbReference>
<feature type="active site" description="Charge relay system" evidence="6">
    <location>
        <position position="354"/>
    </location>
</feature>
<evidence type="ECO:0000256" key="8">
    <source>
        <dbReference type="SAM" id="MobiDB-lite"/>
    </source>
</evidence>
<name>A0A370QAU2_9FLAO</name>
<evidence type="ECO:0000256" key="6">
    <source>
        <dbReference type="PIRSR" id="PIRSR608256-1"/>
    </source>
</evidence>
<comment type="caution">
    <text evidence="9">The sequence shown here is derived from an EMBL/GenBank/DDBJ whole genome shotgun (WGS) entry which is preliminary data.</text>
</comment>
<dbReference type="GO" id="GO:0006508">
    <property type="term" value="P:proteolysis"/>
    <property type="evidence" value="ECO:0007669"/>
    <property type="project" value="UniProtKB-KW"/>
</dbReference>
<evidence type="ECO:0000313" key="9">
    <source>
        <dbReference type="EMBL" id="RDK85472.1"/>
    </source>
</evidence>
<dbReference type="EC" id="3.4.21.-" evidence="7"/>
<dbReference type="Proteomes" id="UP000255317">
    <property type="component" value="Unassembled WGS sequence"/>
</dbReference>
<evidence type="ECO:0000256" key="4">
    <source>
        <dbReference type="ARBA" id="ARBA00022801"/>
    </source>
</evidence>
<feature type="compositionally biased region" description="Basic and acidic residues" evidence="8">
    <location>
        <begin position="126"/>
        <end position="140"/>
    </location>
</feature>
<reference evidence="9 10" key="1">
    <citation type="submission" date="2018-07" db="EMBL/GenBank/DDBJ databases">
        <title>Genomic Encyclopedia of Type Strains, Phase IV (KMG-IV): sequencing the most valuable type-strain genomes for metagenomic binning, comparative biology and taxonomic classification.</title>
        <authorList>
            <person name="Goeker M."/>
        </authorList>
    </citation>
    <scope>NUCLEOTIDE SEQUENCE [LARGE SCALE GENOMIC DNA]</scope>
    <source>
        <strain evidence="9 10">DSM 101478</strain>
    </source>
</reference>
<feature type="active site" description="Charge relay system" evidence="6">
    <location>
        <position position="239"/>
    </location>
</feature>
<evidence type="ECO:0000256" key="2">
    <source>
        <dbReference type="ARBA" id="ARBA00022670"/>
    </source>
</evidence>
<feature type="active site" description="Charge relay system" evidence="6">
    <location>
        <position position="286"/>
    </location>
</feature>
<dbReference type="Gene3D" id="2.40.10.10">
    <property type="entry name" value="Trypsin-like serine proteases"/>
    <property type="match status" value="2"/>
</dbReference>
<organism evidence="9 10">
    <name type="scientific">Marinirhabdus gelatinilytica</name>
    <dbReference type="NCBI Taxonomy" id="1703343"/>
    <lineage>
        <taxon>Bacteria</taxon>
        <taxon>Pseudomonadati</taxon>
        <taxon>Bacteroidota</taxon>
        <taxon>Flavobacteriia</taxon>
        <taxon>Flavobacteriales</taxon>
        <taxon>Flavobacteriaceae</taxon>
    </lineage>
</organism>
<evidence type="ECO:0000256" key="7">
    <source>
        <dbReference type="RuleBase" id="RU004296"/>
    </source>
</evidence>
<keyword evidence="3 7" id="KW-0732">Signal</keyword>
<dbReference type="InterPro" id="IPR009003">
    <property type="entry name" value="Peptidase_S1_PA"/>
</dbReference>
<dbReference type="PRINTS" id="PR00839">
    <property type="entry name" value="V8PROTEASE"/>
</dbReference>
<dbReference type="AlphaFoldDB" id="A0A370QAU2"/>
<dbReference type="SUPFAM" id="SSF50494">
    <property type="entry name" value="Trypsin-like serine proteases"/>
    <property type="match status" value="1"/>
</dbReference>
<dbReference type="Pfam" id="PF13365">
    <property type="entry name" value="Trypsin_2"/>
    <property type="match status" value="1"/>
</dbReference>
<keyword evidence="10" id="KW-1185">Reference proteome</keyword>
<dbReference type="EMBL" id="QRAO01000003">
    <property type="protein sequence ID" value="RDK85472.1"/>
    <property type="molecule type" value="Genomic_DNA"/>
</dbReference>
<dbReference type="InterPro" id="IPR043504">
    <property type="entry name" value="Peptidase_S1_PA_chymotrypsin"/>
</dbReference>
<feature type="signal peptide" evidence="7">
    <location>
        <begin position="1"/>
        <end position="22"/>
    </location>
</feature>
<evidence type="ECO:0000256" key="3">
    <source>
        <dbReference type="ARBA" id="ARBA00022729"/>
    </source>
</evidence>
<feature type="chain" id="PRO_5016485336" description="Serine protease" evidence="7">
    <location>
        <begin position="23"/>
        <end position="407"/>
    </location>
</feature>
<sequence length="407" mass="46818">MRLIFKTSLCLIFLFICSQTMAQIHNELYIEEIEEEQETLNEKYKNDDTPQEGYEQQKSEQILYYELESKQQEELKYKIKKIEYSVDGEAIKNYLKQQQVEIPAIIQDSEEEKDSTIVKSTNEAAQENKRDNHYKKDNNEQKSRTLFGVSRFDSRIEFAALDANYPEEKQMLLTAKSVGMIVEKKQLKKVSKNYYQLNTTRTLANTYNVCPETAFKEQPIAGVGTAFVIGDNQFITAKHVFEKDPKKYAIVFGYKVLNKINTVENIIAERDIYFVEKITKSSNQLDICEFTTNKQFYGIPLSIEKQKQAKFNTSVYMIGHPLGLPKKLTLKASINKADHPQYFLTTLDSFAGNSGSPVFDKTTHKVIGVMVSGELDFIFNGTCYKEKSCSPPYCLGEKVVRITSFIN</sequence>
<gene>
    <name evidence="9" type="ORF">C8D94_103299</name>
</gene>
<evidence type="ECO:0000256" key="1">
    <source>
        <dbReference type="ARBA" id="ARBA00008764"/>
    </source>
</evidence>
<keyword evidence="4 7" id="KW-0378">Hydrolase</keyword>
<dbReference type="GO" id="GO:0008236">
    <property type="term" value="F:serine-type peptidase activity"/>
    <property type="evidence" value="ECO:0007669"/>
    <property type="project" value="UniProtKB-KW"/>
</dbReference>
<accession>A0A370QAU2</accession>
<evidence type="ECO:0000256" key="5">
    <source>
        <dbReference type="ARBA" id="ARBA00022825"/>
    </source>
</evidence>